<evidence type="ECO:0000313" key="2">
    <source>
        <dbReference type="Proteomes" id="UP001374584"/>
    </source>
</evidence>
<gene>
    <name evidence="1" type="ORF">VNO80_06063</name>
</gene>
<dbReference type="InterPro" id="IPR003774">
    <property type="entry name" value="AlgH-like"/>
</dbReference>
<sequence length="73" mass="8118">MLMVFLIATEKLLGVHPFDGSKILIVAANEVTGFQVSENHLPEILPGIYLLDQVRTIRKIEEPKSANQPVGDY</sequence>
<organism evidence="1 2">
    <name type="scientific">Phaseolus coccineus</name>
    <name type="common">Scarlet runner bean</name>
    <name type="synonym">Phaseolus multiflorus</name>
    <dbReference type="NCBI Taxonomy" id="3886"/>
    <lineage>
        <taxon>Eukaryota</taxon>
        <taxon>Viridiplantae</taxon>
        <taxon>Streptophyta</taxon>
        <taxon>Embryophyta</taxon>
        <taxon>Tracheophyta</taxon>
        <taxon>Spermatophyta</taxon>
        <taxon>Magnoliopsida</taxon>
        <taxon>eudicotyledons</taxon>
        <taxon>Gunneridae</taxon>
        <taxon>Pentapetalae</taxon>
        <taxon>rosids</taxon>
        <taxon>fabids</taxon>
        <taxon>Fabales</taxon>
        <taxon>Fabaceae</taxon>
        <taxon>Papilionoideae</taxon>
        <taxon>50 kb inversion clade</taxon>
        <taxon>NPAAA clade</taxon>
        <taxon>indigoferoid/millettioid clade</taxon>
        <taxon>Phaseoleae</taxon>
        <taxon>Phaseolus</taxon>
    </lineage>
</organism>
<reference evidence="1 2" key="1">
    <citation type="submission" date="2024-01" db="EMBL/GenBank/DDBJ databases">
        <title>The genomes of 5 underutilized Papilionoideae crops provide insights into root nodulation and disease resistanc.</title>
        <authorList>
            <person name="Jiang F."/>
        </authorList>
    </citation>
    <scope>NUCLEOTIDE SEQUENCE [LARGE SCALE GENOMIC DNA]</scope>
    <source>
        <strain evidence="1">JINMINGXINNONG_FW02</strain>
        <tissue evidence="1">Leaves</tissue>
    </source>
</reference>
<accession>A0AAN9NGV1</accession>
<keyword evidence="2" id="KW-1185">Reference proteome</keyword>
<dbReference type="AlphaFoldDB" id="A0AAN9NGV1"/>
<dbReference type="Proteomes" id="UP001374584">
    <property type="component" value="Unassembled WGS sequence"/>
</dbReference>
<dbReference type="EMBL" id="JAYMYR010000003">
    <property type="protein sequence ID" value="KAK7372676.1"/>
    <property type="molecule type" value="Genomic_DNA"/>
</dbReference>
<evidence type="ECO:0000313" key="1">
    <source>
        <dbReference type="EMBL" id="KAK7372676.1"/>
    </source>
</evidence>
<dbReference type="PANTHER" id="PTHR31984">
    <property type="entry name" value="TRANSPORTER, PUTATIVE (DUF179)-RELATED"/>
    <property type="match status" value="1"/>
</dbReference>
<dbReference type="PANTHER" id="PTHR31984:SF12">
    <property type="entry name" value="THIOREDOXIN DOMAIN-CONTAINING PROTEIN"/>
    <property type="match status" value="1"/>
</dbReference>
<proteinExistence type="predicted"/>
<comment type="caution">
    <text evidence="1">The sequence shown here is derived from an EMBL/GenBank/DDBJ whole genome shotgun (WGS) entry which is preliminary data.</text>
</comment>
<name>A0AAN9NGV1_PHACN</name>
<protein>
    <submittedName>
        <fullName evidence="1">Uncharacterized protein</fullName>
    </submittedName>
</protein>